<name>A0A6A5XVC3_9PLEO</name>
<dbReference type="GeneID" id="54278517"/>
<dbReference type="Proteomes" id="UP000799778">
    <property type="component" value="Unassembled WGS sequence"/>
</dbReference>
<keyword evidence="3" id="KW-1185">Reference proteome</keyword>
<sequence>MDDNHPQAVKASQGGQDLNGFWMYVDWESEFQSGFAPKNLARSTVTVRKMPDHKRARRQQKGSAGQARNETPPFLKAHHTKRFGKISAHGKLFAHATANLKIDVSRKDGSTISIPLKVLANRKKYQPNSHIYDNLAQQASMALENQWQSLVTSRPSQEASRPTQEESLLIAYSFGMKEKYVEVASRITVQCAINEQGSLLEVGTDVPLDRVIPPHAAGAIKKTRLHIIDSILEEVYRQRSTLQALNSCQVGRPDQCENPGTSSQNDRSAQGNAISGLNDWNDFIHLGIRQECAFLNYEALASLLEAEGLWPPVSATSIRMSVYELTHKLYSIITPTMTADGEMHRDCGIGFTLWNGTVRIVNQMPEPVSDEAKRAMELHAKKFEPPCVPVGSVHDTDVVPNGAGQVRGRADSGTF</sequence>
<feature type="compositionally biased region" description="Polar residues" evidence="1">
    <location>
        <begin position="258"/>
        <end position="270"/>
    </location>
</feature>
<dbReference type="AlphaFoldDB" id="A0A6A5XVC3"/>
<feature type="compositionally biased region" description="Basic residues" evidence="1">
    <location>
        <begin position="51"/>
        <end position="60"/>
    </location>
</feature>
<reference evidence="2" key="1">
    <citation type="journal article" date="2020" name="Stud. Mycol.">
        <title>101 Dothideomycetes genomes: a test case for predicting lifestyles and emergence of pathogens.</title>
        <authorList>
            <person name="Haridas S."/>
            <person name="Albert R."/>
            <person name="Binder M."/>
            <person name="Bloem J."/>
            <person name="Labutti K."/>
            <person name="Salamov A."/>
            <person name="Andreopoulos B."/>
            <person name="Baker S."/>
            <person name="Barry K."/>
            <person name="Bills G."/>
            <person name="Bluhm B."/>
            <person name="Cannon C."/>
            <person name="Castanera R."/>
            <person name="Culley D."/>
            <person name="Daum C."/>
            <person name="Ezra D."/>
            <person name="Gonzalez J."/>
            <person name="Henrissat B."/>
            <person name="Kuo A."/>
            <person name="Liang C."/>
            <person name="Lipzen A."/>
            <person name="Lutzoni F."/>
            <person name="Magnuson J."/>
            <person name="Mondo S."/>
            <person name="Nolan M."/>
            <person name="Ohm R."/>
            <person name="Pangilinan J."/>
            <person name="Park H.-J."/>
            <person name="Ramirez L."/>
            <person name="Alfaro M."/>
            <person name="Sun H."/>
            <person name="Tritt A."/>
            <person name="Yoshinaga Y."/>
            <person name="Zwiers L.-H."/>
            <person name="Turgeon B."/>
            <person name="Goodwin S."/>
            <person name="Spatafora J."/>
            <person name="Crous P."/>
            <person name="Grigoriev I."/>
        </authorList>
    </citation>
    <scope>NUCLEOTIDE SEQUENCE</scope>
    <source>
        <strain evidence="2">CBS 175.79</strain>
    </source>
</reference>
<protein>
    <submittedName>
        <fullName evidence="2">Uncharacterized protein</fullName>
    </submittedName>
</protein>
<dbReference type="EMBL" id="ML978068">
    <property type="protein sequence ID" value="KAF2016886.1"/>
    <property type="molecule type" value="Genomic_DNA"/>
</dbReference>
<proteinExistence type="predicted"/>
<accession>A0A6A5XVC3</accession>
<feature type="region of interest" description="Disordered" evidence="1">
    <location>
        <begin position="394"/>
        <end position="415"/>
    </location>
</feature>
<dbReference type="RefSeq" id="XP_033385225.1">
    <property type="nucleotide sequence ID" value="XM_033521120.1"/>
</dbReference>
<evidence type="ECO:0000313" key="3">
    <source>
        <dbReference type="Proteomes" id="UP000799778"/>
    </source>
</evidence>
<gene>
    <name evidence="2" type="ORF">BU24DRAFT_140241</name>
</gene>
<evidence type="ECO:0000256" key="1">
    <source>
        <dbReference type="SAM" id="MobiDB-lite"/>
    </source>
</evidence>
<evidence type="ECO:0000313" key="2">
    <source>
        <dbReference type="EMBL" id="KAF2016886.1"/>
    </source>
</evidence>
<feature type="region of interest" description="Disordered" evidence="1">
    <location>
        <begin position="49"/>
        <end position="74"/>
    </location>
</feature>
<feature type="region of interest" description="Disordered" evidence="1">
    <location>
        <begin position="250"/>
        <end position="270"/>
    </location>
</feature>
<organism evidence="2 3">
    <name type="scientific">Aaosphaeria arxii CBS 175.79</name>
    <dbReference type="NCBI Taxonomy" id="1450172"/>
    <lineage>
        <taxon>Eukaryota</taxon>
        <taxon>Fungi</taxon>
        <taxon>Dikarya</taxon>
        <taxon>Ascomycota</taxon>
        <taxon>Pezizomycotina</taxon>
        <taxon>Dothideomycetes</taxon>
        <taxon>Pleosporomycetidae</taxon>
        <taxon>Pleosporales</taxon>
        <taxon>Pleosporales incertae sedis</taxon>
        <taxon>Aaosphaeria</taxon>
    </lineage>
</organism>